<protein>
    <recommendedName>
        <fullName evidence="4">DUF3311 domain-containing protein</fullName>
    </recommendedName>
</protein>
<name>A0ABT3SQK5_9MYCO</name>
<evidence type="ECO:0000313" key="2">
    <source>
        <dbReference type="EMBL" id="MCX2941488.1"/>
    </source>
</evidence>
<comment type="caution">
    <text evidence="2">The sequence shown here is derived from an EMBL/GenBank/DDBJ whole genome shotgun (WGS) entry which is preliminary data.</text>
</comment>
<dbReference type="EMBL" id="JAPJDO010000128">
    <property type="protein sequence ID" value="MCX2941488.1"/>
    <property type="molecule type" value="Genomic_DNA"/>
</dbReference>
<evidence type="ECO:0000256" key="1">
    <source>
        <dbReference type="SAM" id="Phobius"/>
    </source>
</evidence>
<feature type="transmembrane region" description="Helical" evidence="1">
    <location>
        <begin position="29"/>
        <end position="52"/>
    </location>
</feature>
<keyword evidence="3" id="KW-1185">Reference proteome</keyword>
<reference evidence="2 3" key="1">
    <citation type="submission" date="2022-11" db="EMBL/GenBank/DDBJ databases">
        <title>Mycobacterium sp. nov.</title>
        <authorList>
            <person name="Papic B."/>
            <person name="Spicic S."/>
            <person name="Duvnjak S."/>
        </authorList>
    </citation>
    <scope>NUCLEOTIDE SEQUENCE [LARGE SCALE GENOMIC DNA]</scope>
    <source>
        <strain evidence="2 3">CVI_P4</strain>
    </source>
</reference>
<keyword evidence="1" id="KW-0812">Transmembrane</keyword>
<organism evidence="2 3">
    <name type="scientific">Mycobacterium pinniadriaticum</name>
    <dbReference type="NCBI Taxonomy" id="2994102"/>
    <lineage>
        <taxon>Bacteria</taxon>
        <taxon>Bacillati</taxon>
        <taxon>Actinomycetota</taxon>
        <taxon>Actinomycetes</taxon>
        <taxon>Mycobacteriales</taxon>
        <taxon>Mycobacteriaceae</taxon>
        <taxon>Mycobacterium</taxon>
    </lineage>
</organism>
<proteinExistence type="predicted"/>
<keyword evidence="1" id="KW-0472">Membrane</keyword>
<accession>A0ABT3SQK5</accession>
<keyword evidence="1" id="KW-1133">Transmembrane helix</keyword>
<evidence type="ECO:0000313" key="3">
    <source>
        <dbReference type="Proteomes" id="UP001300745"/>
    </source>
</evidence>
<evidence type="ECO:0008006" key="4">
    <source>
        <dbReference type="Google" id="ProtNLM"/>
    </source>
</evidence>
<gene>
    <name evidence="2" type="ORF">ORI27_32955</name>
</gene>
<dbReference type="Proteomes" id="UP001300745">
    <property type="component" value="Unassembled WGS sequence"/>
</dbReference>
<feature type="non-terminal residue" evidence="2">
    <location>
        <position position="1"/>
    </location>
</feature>
<sequence length="72" mass="7907">RWSGYLSLWTALLLGPAGLVPLFKDGPFAWNGIFGFWCPLTVFCVWVAMITWRLITAINHDNAESAGGLAPV</sequence>